<feature type="domain" description="DUF7882" evidence="1">
    <location>
        <begin position="6"/>
        <end position="101"/>
    </location>
</feature>
<dbReference type="Pfam" id="PF25355">
    <property type="entry name" value="DUF7882"/>
    <property type="match status" value="1"/>
</dbReference>
<comment type="caution">
    <text evidence="2">The sequence shown here is derived from an EMBL/GenBank/DDBJ whole genome shotgun (WGS) entry which is preliminary data.</text>
</comment>
<evidence type="ECO:0000313" key="3">
    <source>
        <dbReference type="Proteomes" id="UP000195106"/>
    </source>
</evidence>
<proteinExistence type="predicted"/>
<evidence type="ECO:0000313" key="2">
    <source>
        <dbReference type="EMBL" id="OUE07619.1"/>
    </source>
</evidence>
<dbReference type="AlphaFoldDB" id="A0A251XQR2"/>
<dbReference type="Proteomes" id="UP000195106">
    <property type="component" value="Unassembled WGS sequence"/>
</dbReference>
<evidence type="ECO:0000259" key="1">
    <source>
        <dbReference type="Pfam" id="PF25355"/>
    </source>
</evidence>
<gene>
    <name evidence="2" type="ORF">CMsap09_01625</name>
</gene>
<dbReference type="InterPro" id="IPR057204">
    <property type="entry name" value="DUF7882"/>
</dbReference>
<accession>A0A251XQR2</accession>
<name>A0A251XQR2_9MICO</name>
<reference evidence="2 3" key="1">
    <citation type="submission" date="2016-08" db="EMBL/GenBank/DDBJ databases">
        <title>Genome sequence of Clavibacter michiganensis spp. strain CASJ009.</title>
        <authorList>
            <person name="Thapa S.P."/>
            <person name="Coaker G."/>
        </authorList>
    </citation>
    <scope>NUCLEOTIDE SEQUENCE [LARGE SCALE GENOMIC DNA]</scope>
    <source>
        <strain evidence="2">CASJ009</strain>
    </source>
</reference>
<sequence length="106" mass="11958">MLTPLMGHLIYATNSRTELDDRTLAHLQIVITNKLRRRESFAFSWKNPAVNGDGRRTIWIAAEISLEFVYDSDRAPVINMAWVEALMLAANASRGLHLVPEPVQPS</sequence>
<protein>
    <recommendedName>
        <fullName evidence="1">DUF7882 domain-containing protein</fullName>
    </recommendedName>
</protein>
<organism evidence="2 3">
    <name type="scientific">Clavibacter michiganensis</name>
    <dbReference type="NCBI Taxonomy" id="28447"/>
    <lineage>
        <taxon>Bacteria</taxon>
        <taxon>Bacillati</taxon>
        <taxon>Actinomycetota</taxon>
        <taxon>Actinomycetes</taxon>
        <taxon>Micrococcales</taxon>
        <taxon>Microbacteriaceae</taxon>
        <taxon>Clavibacter</taxon>
    </lineage>
</organism>
<dbReference type="EMBL" id="MDHJ01000001">
    <property type="protein sequence ID" value="OUE07619.1"/>
    <property type="molecule type" value="Genomic_DNA"/>
</dbReference>